<gene>
    <name evidence="1" type="ORF">ACFY8C_26995</name>
</gene>
<name>A0ABW6XWR8_9ACTN</name>
<sequence length="280" mass="30722">MLFADKGQEGWMAGVWVTVCLPGEAAGDVDGALVKALAPFHIDTPDNPLDRGMWDHRHITGGSDGRGFAVAPGYWDDHRLLHDEPGYLGAPCPNIPGVCGGGPRALLDFSRPALARERAAAASWDLWHALSAIHPPATALAVFVDRWRNDDDAFPDARQMLAAYRNQPLIKAYLDHPHSLDMGYLGFTGSLGPEEHPVIGYAGTRAEYIREFTGSGPENTDVLTEEGWWWEKATNHAVHAFCEPESCPHQPPDFSMWQGSEAYLAERPGDTILVRLHCHA</sequence>
<evidence type="ECO:0000313" key="2">
    <source>
        <dbReference type="Proteomes" id="UP001602370"/>
    </source>
</evidence>
<accession>A0ABW6XWR8</accession>
<dbReference type="Proteomes" id="UP001602370">
    <property type="component" value="Unassembled WGS sequence"/>
</dbReference>
<protein>
    <submittedName>
        <fullName evidence="1">Uncharacterized protein</fullName>
    </submittedName>
</protein>
<proteinExistence type="predicted"/>
<evidence type="ECO:0000313" key="1">
    <source>
        <dbReference type="EMBL" id="MFF5921962.1"/>
    </source>
</evidence>
<comment type="caution">
    <text evidence="1">The sequence shown here is derived from an EMBL/GenBank/DDBJ whole genome shotgun (WGS) entry which is preliminary data.</text>
</comment>
<dbReference type="EMBL" id="JBIBDZ010000009">
    <property type="protein sequence ID" value="MFF5921962.1"/>
    <property type="molecule type" value="Genomic_DNA"/>
</dbReference>
<keyword evidence="2" id="KW-1185">Reference proteome</keyword>
<reference evidence="1 2" key="1">
    <citation type="submission" date="2024-10" db="EMBL/GenBank/DDBJ databases">
        <title>The Natural Products Discovery Center: Release of the First 8490 Sequenced Strains for Exploring Actinobacteria Biosynthetic Diversity.</title>
        <authorList>
            <person name="Kalkreuter E."/>
            <person name="Kautsar S.A."/>
            <person name="Yang D."/>
            <person name="Bader C.D."/>
            <person name="Teijaro C.N."/>
            <person name="Fluegel L."/>
            <person name="Davis C.M."/>
            <person name="Simpson J.R."/>
            <person name="Lauterbach L."/>
            <person name="Steele A.D."/>
            <person name="Gui C."/>
            <person name="Meng S."/>
            <person name="Li G."/>
            <person name="Viehrig K."/>
            <person name="Ye F."/>
            <person name="Su P."/>
            <person name="Kiefer A.F."/>
            <person name="Nichols A."/>
            <person name="Cepeda A.J."/>
            <person name="Yan W."/>
            <person name="Fan B."/>
            <person name="Jiang Y."/>
            <person name="Adhikari A."/>
            <person name="Zheng C.-J."/>
            <person name="Schuster L."/>
            <person name="Cowan T.M."/>
            <person name="Smanski M.J."/>
            <person name="Chevrette M.G."/>
            <person name="De Carvalho L.P.S."/>
            <person name="Shen B."/>
        </authorList>
    </citation>
    <scope>NUCLEOTIDE SEQUENCE [LARGE SCALE GENOMIC DNA]</scope>
    <source>
        <strain evidence="1 2">NPDC012605</strain>
    </source>
</reference>
<organism evidence="1 2">
    <name type="scientific">Streptomyces flavochromogenes</name>
    <dbReference type="NCBI Taxonomy" id="68199"/>
    <lineage>
        <taxon>Bacteria</taxon>
        <taxon>Bacillati</taxon>
        <taxon>Actinomycetota</taxon>
        <taxon>Actinomycetes</taxon>
        <taxon>Kitasatosporales</taxon>
        <taxon>Streptomycetaceae</taxon>
        <taxon>Streptomyces</taxon>
    </lineage>
</organism>
<dbReference type="RefSeq" id="WP_388309294.1">
    <property type="nucleotide sequence ID" value="NZ_JBIBDZ010000009.1"/>
</dbReference>